<proteinExistence type="inferred from homology"/>
<evidence type="ECO:0000313" key="10">
    <source>
        <dbReference type="EMBL" id="EPY34127.1"/>
    </source>
</evidence>
<name>S9UT56_9TRYP</name>
<evidence type="ECO:0000256" key="3">
    <source>
        <dbReference type="ARBA" id="ARBA00022692"/>
    </source>
</evidence>
<evidence type="ECO:0000256" key="6">
    <source>
        <dbReference type="ARBA" id="ARBA00023136"/>
    </source>
</evidence>
<evidence type="ECO:0000256" key="8">
    <source>
        <dbReference type="SAM" id="Phobius"/>
    </source>
</evidence>
<keyword evidence="5 8" id="KW-1133">Transmembrane helix</keyword>
<organism evidence="10 11">
    <name type="scientific">Strigomonas culicis</name>
    <dbReference type="NCBI Taxonomy" id="28005"/>
    <lineage>
        <taxon>Eukaryota</taxon>
        <taxon>Discoba</taxon>
        <taxon>Euglenozoa</taxon>
        <taxon>Kinetoplastea</taxon>
        <taxon>Metakinetoplastina</taxon>
        <taxon>Trypanosomatida</taxon>
        <taxon>Trypanosomatidae</taxon>
        <taxon>Strigomonadinae</taxon>
        <taxon>Strigomonas</taxon>
    </lineage>
</organism>
<evidence type="ECO:0000256" key="4">
    <source>
        <dbReference type="ARBA" id="ARBA00022927"/>
    </source>
</evidence>
<dbReference type="PANTHER" id="PTHR15858">
    <property type="entry name" value="IMMEDIATE EARLY RESPONSE 3-INTERACTING PROTEIN 1"/>
    <property type="match status" value="1"/>
</dbReference>
<dbReference type="Proteomes" id="UP000015354">
    <property type="component" value="Unassembled WGS sequence"/>
</dbReference>
<protein>
    <recommendedName>
        <fullName evidence="12">Yos1-like protein</fullName>
    </recommendedName>
</protein>
<evidence type="ECO:0000256" key="7">
    <source>
        <dbReference type="ARBA" id="ARBA00024203"/>
    </source>
</evidence>
<dbReference type="AlphaFoldDB" id="S9UT56"/>
<evidence type="ECO:0008006" key="12">
    <source>
        <dbReference type="Google" id="ProtNLM"/>
    </source>
</evidence>
<dbReference type="Pfam" id="PF08571">
    <property type="entry name" value="Yos1"/>
    <property type="match status" value="1"/>
</dbReference>
<feature type="chain" id="PRO_5004558121" description="Yos1-like protein" evidence="9">
    <location>
        <begin position="21"/>
        <end position="113"/>
    </location>
</feature>
<keyword evidence="11" id="KW-1185">Reference proteome</keyword>
<comment type="similarity">
    <text evidence="7">Belongs to the YOS1 family.</text>
</comment>
<gene>
    <name evidence="10" type="ORF">STCU_01844</name>
</gene>
<evidence type="ECO:0000256" key="2">
    <source>
        <dbReference type="ARBA" id="ARBA00022448"/>
    </source>
</evidence>
<keyword evidence="3 8" id="KW-0812">Transmembrane</keyword>
<feature type="signal peptide" evidence="9">
    <location>
        <begin position="1"/>
        <end position="20"/>
    </location>
</feature>
<dbReference type="OrthoDB" id="15356at2759"/>
<keyword evidence="9" id="KW-0732">Signal</keyword>
<dbReference type="GO" id="GO:0005789">
    <property type="term" value="C:endoplasmic reticulum membrane"/>
    <property type="evidence" value="ECO:0007669"/>
    <property type="project" value="TreeGrafter"/>
</dbReference>
<dbReference type="GO" id="GO:0006888">
    <property type="term" value="P:endoplasmic reticulum to Golgi vesicle-mediated transport"/>
    <property type="evidence" value="ECO:0007669"/>
    <property type="project" value="TreeGrafter"/>
</dbReference>
<evidence type="ECO:0000256" key="1">
    <source>
        <dbReference type="ARBA" id="ARBA00004370"/>
    </source>
</evidence>
<sequence length="113" mass="12041">MGFSIYSIFKSIVLMMNALAILSETRLLQKIGLASTATQQRYEGGNQGGLGDNGGGDGGFAAFETYENAAQKSVSISPLKTQIAALLSSVRMLLRWPLVFVNVVLIVLAFILG</sequence>
<dbReference type="GO" id="GO:0015031">
    <property type="term" value="P:protein transport"/>
    <property type="evidence" value="ECO:0007669"/>
    <property type="project" value="UniProtKB-KW"/>
</dbReference>
<keyword evidence="2" id="KW-0813">Transport</keyword>
<keyword evidence="6 8" id="KW-0472">Membrane</keyword>
<dbReference type="GO" id="GO:0030134">
    <property type="term" value="C:COPII-coated ER to Golgi transport vesicle"/>
    <property type="evidence" value="ECO:0007669"/>
    <property type="project" value="TreeGrafter"/>
</dbReference>
<dbReference type="InterPro" id="IPR013880">
    <property type="entry name" value="Yos1"/>
</dbReference>
<feature type="transmembrane region" description="Helical" evidence="8">
    <location>
        <begin position="93"/>
        <end position="112"/>
    </location>
</feature>
<dbReference type="PANTHER" id="PTHR15858:SF0">
    <property type="entry name" value="IMMEDIATE EARLY RESPONSE 3-INTERACTING PROTEIN 1"/>
    <property type="match status" value="1"/>
</dbReference>
<keyword evidence="4" id="KW-0653">Protein transport</keyword>
<comment type="subcellular location">
    <subcellularLocation>
        <location evidence="1">Membrane</location>
    </subcellularLocation>
</comment>
<evidence type="ECO:0000313" key="11">
    <source>
        <dbReference type="Proteomes" id="UP000015354"/>
    </source>
</evidence>
<evidence type="ECO:0000256" key="9">
    <source>
        <dbReference type="SAM" id="SignalP"/>
    </source>
</evidence>
<dbReference type="GO" id="GO:0000139">
    <property type="term" value="C:Golgi membrane"/>
    <property type="evidence" value="ECO:0007669"/>
    <property type="project" value="TreeGrafter"/>
</dbReference>
<evidence type="ECO:0000256" key="5">
    <source>
        <dbReference type="ARBA" id="ARBA00022989"/>
    </source>
</evidence>
<accession>S9UT56</accession>
<dbReference type="EMBL" id="ATMH01001844">
    <property type="protein sequence ID" value="EPY34127.1"/>
    <property type="molecule type" value="Genomic_DNA"/>
</dbReference>
<reference evidence="10 11" key="1">
    <citation type="journal article" date="2013" name="PLoS ONE">
        <title>Predicting the Proteins of Angomonas deanei, Strigomonas culicis and Their Respective Endosymbionts Reveals New Aspects of the Trypanosomatidae Family.</title>
        <authorList>
            <person name="Motta M.C."/>
            <person name="Martins A.C."/>
            <person name="de Souza S.S."/>
            <person name="Catta-Preta C.M."/>
            <person name="Silva R."/>
            <person name="Klein C.C."/>
            <person name="de Almeida L.G."/>
            <person name="de Lima Cunha O."/>
            <person name="Ciapina L.P."/>
            <person name="Brocchi M."/>
            <person name="Colabardini A.C."/>
            <person name="de Araujo Lima B."/>
            <person name="Machado C.R."/>
            <person name="de Almeida Soares C.M."/>
            <person name="Probst C.M."/>
            <person name="de Menezes C.B."/>
            <person name="Thompson C.E."/>
            <person name="Bartholomeu D.C."/>
            <person name="Gradia D.F."/>
            <person name="Pavoni D.P."/>
            <person name="Grisard E.C."/>
            <person name="Fantinatti-Garboggini F."/>
            <person name="Marchini F.K."/>
            <person name="Rodrigues-Luiz G.F."/>
            <person name="Wagner G."/>
            <person name="Goldman G.H."/>
            <person name="Fietto J.L."/>
            <person name="Elias M.C."/>
            <person name="Goldman M.H."/>
            <person name="Sagot M.F."/>
            <person name="Pereira M."/>
            <person name="Stoco P.H."/>
            <person name="de Mendonca-Neto R.P."/>
            <person name="Teixeira S.M."/>
            <person name="Maciel T.E."/>
            <person name="de Oliveira Mendes T.A."/>
            <person name="Urmenyi T.P."/>
            <person name="de Souza W."/>
            <person name="Schenkman S."/>
            <person name="de Vasconcelos A.T."/>
        </authorList>
    </citation>
    <scope>NUCLEOTIDE SEQUENCE [LARGE SCALE GENOMIC DNA]</scope>
</reference>
<comment type="caution">
    <text evidence="10">The sequence shown here is derived from an EMBL/GenBank/DDBJ whole genome shotgun (WGS) entry which is preliminary data.</text>
</comment>